<comment type="caution">
    <text evidence="1">The sequence shown here is derived from an EMBL/GenBank/DDBJ whole genome shotgun (WGS) entry which is preliminary data.</text>
</comment>
<proteinExistence type="predicted"/>
<dbReference type="RefSeq" id="WP_095519540.1">
    <property type="nucleotide sequence ID" value="NZ_NPKH01000023.1"/>
</dbReference>
<evidence type="ECO:0000313" key="2">
    <source>
        <dbReference type="Proteomes" id="UP000215931"/>
    </source>
</evidence>
<gene>
    <name evidence="1" type="ORF">CIT31_16710</name>
</gene>
<dbReference type="OrthoDB" id="9922542at2"/>
<dbReference type="EMBL" id="NPKH01000023">
    <property type="protein sequence ID" value="PAP94007.1"/>
    <property type="molecule type" value="Genomic_DNA"/>
</dbReference>
<sequence length="60" mass="6392">MTEPFLTTSGQLAYRKYVPNRVALGIPMTAKGEGDWVSLPFLSILSEAGAALSPANRAEP</sequence>
<dbReference type="AlphaFoldDB" id="A0A271KFS1"/>
<evidence type="ECO:0000313" key="1">
    <source>
        <dbReference type="EMBL" id="PAP94007.1"/>
    </source>
</evidence>
<reference evidence="1 2" key="1">
    <citation type="submission" date="2017-08" db="EMBL/GenBank/DDBJ databases">
        <title>Mesorhizobium wenxinae sp. nov., a novel rhizobial species isolated from root nodules of chickpea (Cicer arietinum L.).</title>
        <authorList>
            <person name="Zhang J."/>
        </authorList>
    </citation>
    <scope>NUCLEOTIDE SEQUENCE [LARGE SCALE GENOMIC DNA]</scope>
    <source>
        <strain evidence="2">WYCCWR 10019</strain>
    </source>
</reference>
<organism evidence="1 2">
    <name type="scientific">Mesorhizobium wenxiniae</name>
    <dbReference type="NCBI Taxonomy" id="2014805"/>
    <lineage>
        <taxon>Bacteria</taxon>
        <taxon>Pseudomonadati</taxon>
        <taxon>Pseudomonadota</taxon>
        <taxon>Alphaproteobacteria</taxon>
        <taxon>Hyphomicrobiales</taxon>
        <taxon>Phyllobacteriaceae</taxon>
        <taxon>Mesorhizobium</taxon>
    </lineage>
</organism>
<accession>A0A271KFS1</accession>
<keyword evidence="2" id="KW-1185">Reference proteome</keyword>
<protein>
    <submittedName>
        <fullName evidence="1">Uncharacterized protein</fullName>
    </submittedName>
</protein>
<name>A0A271KFS1_9HYPH</name>
<dbReference type="Proteomes" id="UP000215931">
    <property type="component" value="Unassembled WGS sequence"/>
</dbReference>